<dbReference type="Proteomes" id="UP001337655">
    <property type="component" value="Unassembled WGS sequence"/>
</dbReference>
<dbReference type="GO" id="GO:0008171">
    <property type="term" value="F:O-methyltransferase activity"/>
    <property type="evidence" value="ECO:0007669"/>
    <property type="project" value="InterPro"/>
</dbReference>
<sequence length="453" mass="49499">MGLTADLESLGADVATLSRILALQLAATGSPKPTLAANGAPAFPLDRRVQEPRLELIEKATDLLHLATGANDYWYFQAGLYLNYDASIVDVLNQFDFFSKVPLCGSTSYTELSSATALPENLIVRILQYAFTMRIFAPEHGESDRVVHTAFSAHMQRTPALRSWIGHALEEGRPAAVHLAEALKEFHVGKDKPVENLDETPFSLAWPHLKNGNRATFYSIGVDDPKDAWRATRFAEAARETMMSDVEGIENVVEAFHWDGLGNALVVDVGGGDGSLAAMLARKHPKLELKVQDLAGIEDTFKVVRSSDVAGRVSFEAQDFFDAQPRQADVFLLTRVLHNWADTHAVRILRHLANALQPGGRIIICDNAIPGAADANAPPLSVRKGVAGADLHMFTMLNAKERTVEDWERLVQAVDRRLVIAKVHLAPVPGAMKSLIEVKHAYTQHVDGNTAGV</sequence>
<name>A0AAV9P0Y4_9PEZI</name>
<dbReference type="PANTHER" id="PTHR43712:SF5">
    <property type="entry name" value="O-METHYLTRANSFERASE ASQN-RELATED"/>
    <property type="match status" value="1"/>
</dbReference>
<evidence type="ECO:0000259" key="4">
    <source>
        <dbReference type="Pfam" id="PF00891"/>
    </source>
</evidence>
<proteinExistence type="predicted"/>
<dbReference type="GO" id="GO:0032259">
    <property type="term" value="P:methylation"/>
    <property type="evidence" value="ECO:0007669"/>
    <property type="project" value="UniProtKB-KW"/>
</dbReference>
<reference evidence="5 6" key="1">
    <citation type="submission" date="2023-08" db="EMBL/GenBank/DDBJ databases">
        <title>Black Yeasts Isolated from many extreme environments.</title>
        <authorList>
            <person name="Coleine C."/>
            <person name="Stajich J.E."/>
            <person name="Selbmann L."/>
        </authorList>
    </citation>
    <scope>NUCLEOTIDE SEQUENCE [LARGE SCALE GENOMIC DNA]</scope>
    <source>
        <strain evidence="5 6">CCFEE 5935</strain>
    </source>
</reference>
<keyword evidence="2" id="KW-0808">Transferase</keyword>
<dbReference type="CDD" id="cd02440">
    <property type="entry name" value="AdoMet_MTases"/>
    <property type="match status" value="1"/>
</dbReference>
<evidence type="ECO:0000313" key="5">
    <source>
        <dbReference type="EMBL" id="KAK5166026.1"/>
    </source>
</evidence>
<keyword evidence="6" id="KW-1185">Reference proteome</keyword>
<protein>
    <recommendedName>
        <fullName evidence="4">O-methyltransferase C-terminal domain-containing protein</fullName>
    </recommendedName>
</protein>
<dbReference type="InterPro" id="IPR001077">
    <property type="entry name" value="COMT_C"/>
</dbReference>
<dbReference type="PROSITE" id="PS51683">
    <property type="entry name" value="SAM_OMT_II"/>
    <property type="match status" value="1"/>
</dbReference>
<keyword evidence="1" id="KW-0489">Methyltransferase</keyword>
<dbReference type="RefSeq" id="XP_064655979.1">
    <property type="nucleotide sequence ID" value="XM_064805519.1"/>
</dbReference>
<dbReference type="SUPFAM" id="SSF53335">
    <property type="entry name" value="S-adenosyl-L-methionine-dependent methyltransferases"/>
    <property type="match status" value="1"/>
</dbReference>
<evidence type="ECO:0000256" key="3">
    <source>
        <dbReference type="ARBA" id="ARBA00022691"/>
    </source>
</evidence>
<comment type="caution">
    <text evidence="5">The sequence shown here is derived from an EMBL/GenBank/DDBJ whole genome shotgun (WGS) entry which is preliminary data.</text>
</comment>
<dbReference type="InterPro" id="IPR029063">
    <property type="entry name" value="SAM-dependent_MTases_sf"/>
</dbReference>
<dbReference type="Gene3D" id="3.40.50.150">
    <property type="entry name" value="Vaccinia Virus protein VP39"/>
    <property type="match status" value="1"/>
</dbReference>
<dbReference type="InterPro" id="IPR016461">
    <property type="entry name" value="COMT-like"/>
</dbReference>
<organism evidence="5 6">
    <name type="scientific">Saxophila tyrrhenica</name>
    <dbReference type="NCBI Taxonomy" id="1690608"/>
    <lineage>
        <taxon>Eukaryota</taxon>
        <taxon>Fungi</taxon>
        <taxon>Dikarya</taxon>
        <taxon>Ascomycota</taxon>
        <taxon>Pezizomycotina</taxon>
        <taxon>Dothideomycetes</taxon>
        <taxon>Dothideomycetidae</taxon>
        <taxon>Mycosphaerellales</taxon>
        <taxon>Extremaceae</taxon>
        <taxon>Saxophila</taxon>
    </lineage>
</organism>
<dbReference type="PANTHER" id="PTHR43712">
    <property type="entry name" value="PUTATIVE (AFU_ORTHOLOGUE AFUA_4G14580)-RELATED"/>
    <property type="match status" value="1"/>
</dbReference>
<keyword evidence="3" id="KW-0949">S-adenosyl-L-methionine</keyword>
<evidence type="ECO:0000256" key="1">
    <source>
        <dbReference type="ARBA" id="ARBA00022603"/>
    </source>
</evidence>
<dbReference type="AlphaFoldDB" id="A0AAV9P0Y4"/>
<dbReference type="GeneID" id="89929620"/>
<evidence type="ECO:0000313" key="6">
    <source>
        <dbReference type="Proteomes" id="UP001337655"/>
    </source>
</evidence>
<evidence type="ECO:0000256" key="2">
    <source>
        <dbReference type="ARBA" id="ARBA00022679"/>
    </source>
</evidence>
<gene>
    <name evidence="5" type="ORF">LTR77_008287</name>
</gene>
<feature type="domain" description="O-methyltransferase C-terminal" evidence="4">
    <location>
        <begin position="249"/>
        <end position="412"/>
    </location>
</feature>
<dbReference type="EMBL" id="JAVRRT010000014">
    <property type="protein sequence ID" value="KAK5166026.1"/>
    <property type="molecule type" value="Genomic_DNA"/>
</dbReference>
<accession>A0AAV9P0Y4</accession>
<dbReference type="Pfam" id="PF00891">
    <property type="entry name" value="Methyltransf_2"/>
    <property type="match status" value="1"/>
</dbReference>